<dbReference type="Gene3D" id="3.10.450.50">
    <property type="match status" value="1"/>
</dbReference>
<dbReference type="eggNOG" id="COG3012">
    <property type="taxonomic scope" value="Bacteria"/>
</dbReference>
<evidence type="ECO:0000313" key="4">
    <source>
        <dbReference type="Proteomes" id="UP000044071"/>
    </source>
</evidence>
<protein>
    <recommendedName>
        <fullName evidence="2">YchJ-like middle NTF2-like domain-containing protein</fullName>
    </recommendedName>
</protein>
<feature type="domain" description="YchJ-like middle NTF2-like" evidence="2">
    <location>
        <begin position="28"/>
        <end position="127"/>
    </location>
</feature>
<reference evidence="3 4" key="1">
    <citation type="submission" date="2014-06" db="EMBL/GenBank/DDBJ databases">
        <authorList>
            <person name="Urmite Genomes Urmite Genomes"/>
        </authorList>
    </citation>
    <scope>NUCLEOTIDE SEQUENCE [LARGE SCALE GENOMIC DNA]</scope>
</reference>
<dbReference type="PANTHER" id="PTHR33747">
    <property type="entry name" value="UPF0225 PROTEIN SCO1677"/>
    <property type="match status" value="1"/>
</dbReference>
<dbReference type="AlphaFoldDB" id="A0A078KZA9"/>
<accession>A0A078KZA9</accession>
<dbReference type="Proteomes" id="UP000044071">
    <property type="component" value="Unassembled WGS sequence"/>
</dbReference>
<sequence>MPQCPCGSSKKYLDCCGLFIEGQKHADTPEKLMRSRYSAFTMANTDYIKKTMCGKSMEGFDESEVEAWAKQVNWVGLQVVKSYMDETDENIGYVEFIASFHEKGKKQAMHELSKFQRIDGQWFYTEGVYTEGKPPKDKTKIQKPKISLNGPCPCGSQRKYKNCHGKEAK</sequence>
<evidence type="ECO:0000313" key="3">
    <source>
        <dbReference type="EMBL" id="CDZ77073.1"/>
    </source>
</evidence>
<name>A0A078KZA9_9GAMM</name>
<proteinExistence type="predicted"/>
<dbReference type="InterPro" id="IPR004027">
    <property type="entry name" value="SEC_C_motif"/>
</dbReference>
<organism evidence="3 4">
    <name type="scientific">Legionella massiliensis</name>
    <dbReference type="NCBI Taxonomy" id="1034943"/>
    <lineage>
        <taxon>Bacteria</taxon>
        <taxon>Pseudomonadati</taxon>
        <taxon>Pseudomonadota</taxon>
        <taxon>Gammaproteobacteria</taxon>
        <taxon>Legionellales</taxon>
        <taxon>Legionellaceae</taxon>
        <taxon>Legionella</taxon>
    </lineage>
</organism>
<dbReference type="SUPFAM" id="SSF54427">
    <property type="entry name" value="NTF2-like"/>
    <property type="match status" value="1"/>
</dbReference>
<evidence type="ECO:0000259" key="2">
    <source>
        <dbReference type="Pfam" id="PF17775"/>
    </source>
</evidence>
<gene>
    <name evidence="3" type="ORF">BN59_01352</name>
</gene>
<dbReference type="EMBL" id="CCSB01000001">
    <property type="protein sequence ID" value="CDZ77073.1"/>
    <property type="molecule type" value="Genomic_DNA"/>
</dbReference>
<feature type="region of interest" description="Disordered" evidence="1">
    <location>
        <begin position="132"/>
        <end position="169"/>
    </location>
</feature>
<dbReference type="InterPro" id="IPR032710">
    <property type="entry name" value="NTF2-like_dom_sf"/>
</dbReference>
<evidence type="ECO:0000256" key="1">
    <source>
        <dbReference type="SAM" id="MobiDB-lite"/>
    </source>
</evidence>
<dbReference type="PANTHER" id="PTHR33747:SF1">
    <property type="entry name" value="ADENYLATE CYCLASE-ASSOCIATED CAP C-TERMINAL DOMAIN-CONTAINING PROTEIN"/>
    <property type="match status" value="1"/>
</dbReference>
<dbReference type="STRING" id="1034943.BN59_01352"/>
<keyword evidence="4" id="KW-1185">Reference proteome</keyword>
<dbReference type="InterPro" id="IPR048469">
    <property type="entry name" value="YchJ-like_M"/>
</dbReference>
<dbReference type="Pfam" id="PF02810">
    <property type="entry name" value="SEC-C"/>
    <property type="match status" value="1"/>
</dbReference>
<dbReference type="RefSeq" id="WP_043873485.1">
    <property type="nucleotide sequence ID" value="NZ_CCVW01000001.1"/>
</dbReference>
<dbReference type="SUPFAM" id="SSF103642">
    <property type="entry name" value="Sec-C motif"/>
    <property type="match status" value="1"/>
</dbReference>
<dbReference type="Pfam" id="PF17775">
    <property type="entry name" value="YchJ_M-like"/>
    <property type="match status" value="1"/>
</dbReference>
<dbReference type="OrthoDB" id="21421at2"/>